<organism evidence="19 20">
    <name type="scientific">Galerina marginata (strain CBS 339.88)</name>
    <dbReference type="NCBI Taxonomy" id="685588"/>
    <lineage>
        <taxon>Eukaryota</taxon>
        <taxon>Fungi</taxon>
        <taxon>Dikarya</taxon>
        <taxon>Basidiomycota</taxon>
        <taxon>Agaricomycotina</taxon>
        <taxon>Agaricomycetes</taxon>
        <taxon>Agaricomycetidae</taxon>
        <taxon>Agaricales</taxon>
        <taxon>Agaricineae</taxon>
        <taxon>Strophariaceae</taxon>
        <taxon>Galerina</taxon>
    </lineage>
</organism>
<keyword evidence="5" id="KW-0934">Plastid</keyword>
<feature type="domain" description="AAA+ ATPase" evidence="18">
    <location>
        <begin position="482"/>
        <end position="587"/>
    </location>
</feature>
<feature type="domain" description="AAA+ ATPase" evidence="18">
    <location>
        <begin position="19"/>
        <end position="221"/>
    </location>
</feature>
<dbReference type="InterPro" id="IPR045058">
    <property type="entry name" value="GIMA/IAN/Toc"/>
</dbReference>
<evidence type="ECO:0000313" key="20">
    <source>
        <dbReference type="Proteomes" id="UP000027222"/>
    </source>
</evidence>
<keyword evidence="11" id="KW-0460">Magnesium</keyword>
<feature type="region of interest" description="Disordered" evidence="17">
    <location>
        <begin position="449"/>
        <end position="473"/>
    </location>
</feature>
<name>A0A067TG28_GALM3</name>
<feature type="domain" description="AAA+ ATPase" evidence="18">
    <location>
        <begin position="226"/>
        <end position="375"/>
    </location>
</feature>
<evidence type="ECO:0000256" key="3">
    <source>
        <dbReference type="ARBA" id="ARBA00022448"/>
    </source>
</evidence>
<comment type="subcellular location">
    <subcellularLocation>
        <location evidence="2">Membrane</location>
        <topology evidence="2">Single-pass membrane protein</topology>
    </subcellularLocation>
    <subcellularLocation>
        <location evidence="16">Plastid</location>
        <location evidence="16">Chloroplast outer membrane</location>
    </subcellularLocation>
</comment>
<keyword evidence="6" id="KW-0812">Transmembrane</keyword>
<dbReference type="GO" id="GO:0016020">
    <property type="term" value="C:membrane"/>
    <property type="evidence" value="ECO:0007669"/>
    <property type="project" value="UniProtKB-SubCell"/>
</dbReference>
<dbReference type="EMBL" id="KL142370">
    <property type="protein sequence ID" value="KDR82096.1"/>
    <property type="molecule type" value="Genomic_DNA"/>
</dbReference>
<keyword evidence="12" id="KW-0653">Protein transport</keyword>
<dbReference type="GO" id="GO:0005525">
    <property type="term" value="F:GTP binding"/>
    <property type="evidence" value="ECO:0007669"/>
    <property type="project" value="UniProtKB-KW"/>
</dbReference>
<evidence type="ECO:0000256" key="6">
    <source>
        <dbReference type="ARBA" id="ARBA00022692"/>
    </source>
</evidence>
<dbReference type="HOGENOM" id="CLU_423985_0_0_1"/>
<keyword evidence="14" id="KW-0342">GTP-binding</keyword>
<reference evidence="20" key="1">
    <citation type="journal article" date="2014" name="Proc. Natl. Acad. Sci. U.S.A.">
        <title>Extensive sampling of basidiomycete genomes demonstrates inadequacy of the white-rot/brown-rot paradigm for wood decay fungi.</title>
        <authorList>
            <person name="Riley R."/>
            <person name="Salamov A.A."/>
            <person name="Brown D.W."/>
            <person name="Nagy L.G."/>
            <person name="Floudas D."/>
            <person name="Held B.W."/>
            <person name="Levasseur A."/>
            <person name="Lombard V."/>
            <person name="Morin E."/>
            <person name="Otillar R."/>
            <person name="Lindquist E.A."/>
            <person name="Sun H."/>
            <person name="LaButti K.M."/>
            <person name="Schmutz J."/>
            <person name="Jabbour D."/>
            <person name="Luo H."/>
            <person name="Baker S.E."/>
            <person name="Pisabarro A.G."/>
            <person name="Walton J.D."/>
            <person name="Blanchette R.A."/>
            <person name="Henrissat B."/>
            <person name="Martin F."/>
            <person name="Cullen D."/>
            <person name="Hibbett D.S."/>
            <person name="Grigoriev I.V."/>
        </authorList>
    </citation>
    <scope>NUCLEOTIDE SEQUENCE [LARGE SCALE GENOMIC DNA]</scope>
    <source>
        <strain evidence="20">CBS 339.88</strain>
    </source>
</reference>
<dbReference type="GO" id="GO:0016787">
    <property type="term" value="F:hydrolase activity"/>
    <property type="evidence" value="ECO:0007669"/>
    <property type="project" value="UniProtKB-KW"/>
</dbReference>
<accession>A0A067TG28</accession>
<evidence type="ECO:0000256" key="4">
    <source>
        <dbReference type="ARBA" id="ARBA00022528"/>
    </source>
</evidence>
<dbReference type="InterPro" id="IPR006073">
    <property type="entry name" value="GTP-bd"/>
</dbReference>
<evidence type="ECO:0000256" key="15">
    <source>
        <dbReference type="ARBA" id="ARBA00023136"/>
    </source>
</evidence>
<evidence type="ECO:0000256" key="17">
    <source>
        <dbReference type="SAM" id="MobiDB-lite"/>
    </source>
</evidence>
<evidence type="ECO:0000256" key="5">
    <source>
        <dbReference type="ARBA" id="ARBA00022640"/>
    </source>
</evidence>
<dbReference type="GO" id="GO:0046872">
    <property type="term" value="F:metal ion binding"/>
    <property type="evidence" value="ECO:0007669"/>
    <property type="project" value="UniProtKB-KW"/>
</dbReference>
<keyword evidence="4" id="KW-0150">Chloroplast</keyword>
<evidence type="ECO:0000256" key="2">
    <source>
        <dbReference type="ARBA" id="ARBA00004167"/>
    </source>
</evidence>
<dbReference type="InterPro" id="IPR003593">
    <property type="entry name" value="AAA+_ATPase"/>
</dbReference>
<dbReference type="CDD" id="cd00882">
    <property type="entry name" value="Ras_like_GTPase"/>
    <property type="match status" value="2"/>
</dbReference>
<dbReference type="STRING" id="685588.A0A067TG28"/>
<evidence type="ECO:0000256" key="11">
    <source>
        <dbReference type="ARBA" id="ARBA00022842"/>
    </source>
</evidence>
<dbReference type="AlphaFoldDB" id="A0A067TG28"/>
<evidence type="ECO:0000256" key="16">
    <source>
        <dbReference type="ARBA" id="ARBA00024013"/>
    </source>
</evidence>
<evidence type="ECO:0000256" key="9">
    <source>
        <dbReference type="ARBA" id="ARBA00022801"/>
    </source>
</evidence>
<keyword evidence="8" id="KW-0547">Nucleotide-binding</keyword>
<evidence type="ECO:0000256" key="14">
    <source>
        <dbReference type="ARBA" id="ARBA00023134"/>
    </source>
</evidence>
<dbReference type="GO" id="GO:0015031">
    <property type="term" value="P:protein transport"/>
    <property type="evidence" value="ECO:0007669"/>
    <property type="project" value="UniProtKB-KW"/>
</dbReference>
<dbReference type="InterPro" id="IPR027417">
    <property type="entry name" value="P-loop_NTPase"/>
</dbReference>
<sequence length="645" mass="72734">MAVSMEYEEFKGCNNLRQDDLIILIMGPTGTGKSNFIDHLTGRAGKPGRRGGNGLRSYTSEVTAVRMKNHPKYKNRIILVDSPGFDNTQLSNQEVLETISLWLTDMCEANIFPHGIMYTHRITDNRSGEQDRNLKMFIELCRKQSAKNILFVTTMWDKIISTQEEEDLEDIRKKYWGSLLDCSTARFYNNSKSAWDTIDTILAQGDDTAKPMEHEDLEDPSKLDRDDLVIVLMGPTGTGKSNIIDNLTGQLGKRVGHSLKSCTTVVGAVRIKNHRKYGDRIVLVDTPGFDDTEKSDLEILRIISDWLVKLYEARVFLCGIMYLHRITDVRLSGSHRLNLDLLGELCGSDTAKKVVFVTTMWDELESTQLGVEREKYLKENDWLPLTGMGASIARSANTTTSAWEIVENILARPVEFVPLQLQVDMVDLKRPLVETKCARALLARAPSTDEQRKSFKKDGNFRGKSISNGTSKYEPVQKLKPDDIVIAFMGPTGSGKSNIIDNLTGAVGESKLAGSASASYTYTKRLNALRIKNHHIYGDQIVLLDTPGFGDTTRTDIEIFEMIIDWLVNAYKEKVTLAGIVYLHRITDNRMSGAYYQNLRMFDELCGEKAAANVVLVTTMWDKVEADVGEMREEDLTKNYWKKMI</sequence>
<keyword evidence="9" id="KW-0378">Hydrolase</keyword>
<keyword evidence="10" id="KW-1002">Plastid outer membrane</keyword>
<dbReference type="SUPFAM" id="SSF52540">
    <property type="entry name" value="P-loop containing nucleoside triphosphate hydrolases"/>
    <property type="match status" value="3"/>
</dbReference>
<feature type="compositionally biased region" description="Basic and acidic residues" evidence="17">
    <location>
        <begin position="449"/>
        <end position="461"/>
    </location>
</feature>
<evidence type="ECO:0000256" key="8">
    <source>
        <dbReference type="ARBA" id="ARBA00022741"/>
    </source>
</evidence>
<evidence type="ECO:0000259" key="18">
    <source>
        <dbReference type="SMART" id="SM00382"/>
    </source>
</evidence>
<keyword evidence="7" id="KW-0479">Metal-binding</keyword>
<evidence type="ECO:0000256" key="7">
    <source>
        <dbReference type="ARBA" id="ARBA00022723"/>
    </source>
</evidence>
<evidence type="ECO:0000256" key="12">
    <source>
        <dbReference type="ARBA" id="ARBA00022927"/>
    </source>
</evidence>
<dbReference type="Pfam" id="PF04548">
    <property type="entry name" value="AIG1"/>
    <property type="match status" value="1"/>
</dbReference>
<keyword evidence="20" id="KW-1185">Reference proteome</keyword>
<feature type="non-terminal residue" evidence="19">
    <location>
        <position position="645"/>
    </location>
</feature>
<dbReference type="Pfam" id="PF01926">
    <property type="entry name" value="MMR_HSR1"/>
    <property type="match status" value="1"/>
</dbReference>
<keyword evidence="3" id="KW-0813">Transport</keyword>
<keyword evidence="15" id="KW-0472">Membrane</keyword>
<dbReference type="OrthoDB" id="8954335at2759"/>
<dbReference type="SMART" id="SM00382">
    <property type="entry name" value="AAA"/>
    <property type="match status" value="3"/>
</dbReference>
<evidence type="ECO:0000256" key="10">
    <source>
        <dbReference type="ARBA" id="ARBA00022805"/>
    </source>
</evidence>
<keyword evidence="13" id="KW-1133">Transmembrane helix</keyword>
<dbReference type="InterPro" id="IPR006703">
    <property type="entry name" value="G_AIG1"/>
</dbReference>
<proteinExistence type="predicted"/>
<dbReference type="Gene3D" id="3.40.50.300">
    <property type="entry name" value="P-loop containing nucleotide triphosphate hydrolases"/>
    <property type="match status" value="3"/>
</dbReference>
<dbReference type="PANTHER" id="PTHR10903">
    <property type="entry name" value="GTPASE, IMAP FAMILY MEMBER-RELATED"/>
    <property type="match status" value="1"/>
</dbReference>
<dbReference type="PANTHER" id="PTHR10903:SF135">
    <property type="entry name" value="TRANSLOCASE OF CHLOROPLAST 120, CHLOROPLASTIC-RELATED"/>
    <property type="match status" value="1"/>
</dbReference>
<evidence type="ECO:0000313" key="19">
    <source>
        <dbReference type="EMBL" id="KDR82096.1"/>
    </source>
</evidence>
<gene>
    <name evidence="19" type="ORF">GALMADRAFT_115026</name>
</gene>
<comment type="cofactor">
    <cofactor evidence="1">
        <name>Mg(2+)</name>
        <dbReference type="ChEBI" id="CHEBI:18420"/>
    </cofactor>
</comment>
<evidence type="ECO:0000256" key="13">
    <source>
        <dbReference type="ARBA" id="ARBA00022989"/>
    </source>
</evidence>
<protein>
    <recommendedName>
        <fullName evidence="18">AAA+ ATPase domain-containing protein</fullName>
    </recommendedName>
</protein>
<evidence type="ECO:0000256" key="1">
    <source>
        <dbReference type="ARBA" id="ARBA00001946"/>
    </source>
</evidence>
<dbReference type="Proteomes" id="UP000027222">
    <property type="component" value="Unassembled WGS sequence"/>
</dbReference>